<dbReference type="GO" id="GO:0016787">
    <property type="term" value="F:hydrolase activity"/>
    <property type="evidence" value="ECO:0007669"/>
    <property type="project" value="UniProtKB-KW"/>
</dbReference>
<dbReference type="CDD" id="cd03424">
    <property type="entry name" value="NUDIX_ADPRase_Nudt5_UGPPase_Nudt14"/>
    <property type="match status" value="1"/>
</dbReference>
<name>A0A4Q5J885_9ACTN</name>
<feature type="domain" description="Nudix hydrolase" evidence="3">
    <location>
        <begin position="47"/>
        <end position="175"/>
    </location>
</feature>
<evidence type="ECO:0000313" key="4">
    <source>
        <dbReference type="EMBL" id="RYU14804.1"/>
    </source>
</evidence>
<proteinExistence type="predicted"/>
<dbReference type="SUPFAM" id="SSF55811">
    <property type="entry name" value="Nudix"/>
    <property type="match status" value="1"/>
</dbReference>
<dbReference type="InterPro" id="IPR000086">
    <property type="entry name" value="NUDIX_hydrolase_dom"/>
</dbReference>
<evidence type="ECO:0000256" key="2">
    <source>
        <dbReference type="ARBA" id="ARBA00022801"/>
    </source>
</evidence>
<organism evidence="4 5">
    <name type="scientific">Nocardioides iriomotensis</name>
    <dbReference type="NCBI Taxonomy" id="715784"/>
    <lineage>
        <taxon>Bacteria</taxon>
        <taxon>Bacillati</taxon>
        <taxon>Actinomycetota</taxon>
        <taxon>Actinomycetes</taxon>
        <taxon>Propionibacteriales</taxon>
        <taxon>Nocardioidaceae</taxon>
        <taxon>Nocardioides</taxon>
    </lineage>
</organism>
<keyword evidence="2 4" id="KW-0378">Hydrolase</keyword>
<dbReference type="PANTHER" id="PTHR43046:SF14">
    <property type="entry name" value="MUTT_NUDIX FAMILY PROTEIN"/>
    <property type="match status" value="1"/>
</dbReference>
<evidence type="ECO:0000313" key="5">
    <source>
        <dbReference type="Proteomes" id="UP000291189"/>
    </source>
</evidence>
<dbReference type="Gene3D" id="3.90.79.10">
    <property type="entry name" value="Nucleoside Triphosphate Pyrophosphohydrolase"/>
    <property type="match status" value="1"/>
</dbReference>
<protein>
    <submittedName>
        <fullName evidence="4">NUDIX hydrolase</fullName>
    </submittedName>
</protein>
<comment type="caution">
    <text evidence="4">The sequence shown here is derived from an EMBL/GenBank/DDBJ whole genome shotgun (WGS) entry which is preliminary data.</text>
</comment>
<evidence type="ECO:0000259" key="3">
    <source>
        <dbReference type="PROSITE" id="PS51462"/>
    </source>
</evidence>
<dbReference type="AlphaFoldDB" id="A0A4Q5J885"/>
<dbReference type="OrthoDB" id="177518at2"/>
<reference evidence="4 5" key="1">
    <citation type="submission" date="2019-01" db="EMBL/GenBank/DDBJ databases">
        <title>Nocardioides guangzhouensis sp. nov., an actinobacterium isolated from soil.</title>
        <authorList>
            <person name="Fu Y."/>
            <person name="Cai Y."/>
            <person name="Lin Z."/>
            <person name="Chen P."/>
        </authorList>
    </citation>
    <scope>NUCLEOTIDE SEQUENCE [LARGE SCALE GENOMIC DNA]</scope>
    <source>
        <strain evidence="4 5">NBRC 105384</strain>
    </source>
</reference>
<comment type="cofactor">
    <cofactor evidence="1">
        <name>Mg(2+)</name>
        <dbReference type="ChEBI" id="CHEBI:18420"/>
    </cofactor>
</comment>
<dbReference type="RefSeq" id="WP_129985227.1">
    <property type="nucleotide sequence ID" value="NZ_SDPU01000009.1"/>
</dbReference>
<dbReference type="Proteomes" id="UP000291189">
    <property type="component" value="Unassembled WGS sequence"/>
</dbReference>
<sequence length="186" mass="20593">MSDRGETDAEWVTGTSRSLYSSRWLDLQLVQVTPPGGEAFEHHVVRMQRVAVSVVLDEVGERVLMIRRHRFIDDSWGWEVPVGIVEPGERSIDTGLREVEEETGWRPRGLELSLSFQPAIGIADSPHDVLSGRGADLIGAPTDRTEAAEVDWIQLSALLPLISDGQIRDGATLVALLHLLVLRRDA</sequence>
<keyword evidence="5" id="KW-1185">Reference proteome</keyword>
<dbReference type="PROSITE" id="PS51462">
    <property type="entry name" value="NUDIX"/>
    <property type="match status" value="1"/>
</dbReference>
<dbReference type="InterPro" id="IPR015797">
    <property type="entry name" value="NUDIX_hydrolase-like_dom_sf"/>
</dbReference>
<accession>A0A4Q5J885</accession>
<evidence type="ECO:0000256" key="1">
    <source>
        <dbReference type="ARBA" id="ARBA00001946"/>
    </source>
</evidence>
<dbReference type="Pfam" id="PF00293">
    <property type="entry name" value="NUDIX"/>
    <property type="match status" value="1"/>
</dbReference>
<gene>
    <name evidence="4" type="ORF">ETU37_02105</name>
</gene>
<dbReference type="PANTHER" id="PTHR43046">
    <property type="entry name" value="GDP-MANNOSE MANNOSYL HYDROLASE"/>
    <property type="match status" value="1"/>
</dbReference>
<dbReference type="EMBL" id="SDPU01000009">
    <property type="protein sequence ID" value="RYU14804.1"/>
    <property type="molecule type" value="Genomic_DNA"/>
</dbReference>